<keyword evidence="5" id="KW-1185">Reference proteome</keyword>
<sequence>MLAHDICSAIQNAFRARHKYVALPHTNQSLGILTVLLQNGFIMSLSRGTPHTPSPSAFLTAPEFERRIWAELKYRDERPVLNAMHAVSKPSRRIFLDQTELMLLCTGRSVKHVRPLGMGEIAVVRTQLKDNEWMEARQAVQLRVKGGELMCRAG</sequence>
<dbReference type="FunCoup" id="J0LFP8">
    <property type="interactions" value="15"/>
</dbReference>
<evidence type="ECO:0000256" key="2">
    <source>
        <dbReference type="ARBA" id="ARBA00022980"/>
    </source>
</evidence>
<dbReference type="Gene3D" id="3.30.1370.30">
    <property type="match status" value="1"/>
</dbReference>
<name>J0LFP8_AURST</name>
<reference evidence="5" key="1">
    <citation type="journal article" date="2012" name="Science">
        <title>The Paleozoic origin of enzymatic lignin decomposition reconstructed from 31 fungal genomes.</title>
        <authorList>
            <person name="Floudas D."/>
            <person name="Binder M."/>
            <person name="Riley R."/>
            <person name="Barry K."/>
            <person name="Blanchette R.A."/>
            <person name="Henrissat B."/>
            <person name="Martinez A.T."/>
            <person name="Otillar R."/>
            <person name="Spatafora J.W."/>
            <person name="Yadav J.S."/>
            <person name="Aerts A."/>
            <person name="Benoit I."/>
            <person name="Boyd A."/>
            <person name="Carlson A."/>
            <person name="Copeland A."/>
            <person name="Coutinho P.M."/>
            <person name="de Vries R.P."/>
            <person name="Ferreira P."/>
            <person name="Findley K."/>
            <person name="Foster B."/>
            <person name="Gaskell J."/>
            <person name="Glotzer D."/>
            <person name="Gorecki P."/>
            <person name="Heitman J."/>
            <person name="Hesse C."/>
            <person name="Hori C."/>
            <person name="Igarashi K."/>
            <person name="Jurgens J.A."/>
            <person name="Kallen N."/>
            <person name="Kersten P."/>
            <person name="Kohler A."/>
            <person name="Kuees U."/>
            <person name="Kumar T.K.A."/>
            <person name="Kuo A."/>
            <person name="LaButti K."/>
            <person name="Larrondo L.F."/>
            <person name="Lindquist E."/>
            <person name="Ling A."/>
            <person name="Lombard V."/>
            <person name="Lucas S."/>
            <person name="Lundell T."/>
            <person name="Martin R."/>
            <person name="McLaughlin D.J."/>
            <person name="Morgenstern I."/>
            <person name="Morin E."/>
            <person name="Murat C."/>
            <person name="Nagy L.G."/>
            <person name="Nolan M."/>
            <person name="Ohm R.A."/>
            <person name="Patyshakuliyeva A."/>
            <person name="Rokas A."/>
            <person name="Ruiz-Duenas F.J."/>
            <person name="Sabat G."/>
            <person name="Salamov A."/>
            <person name="Samejima M."/>
            <person name="Schmutz J."/>
            <person name="Slot J.C."/>
            <person name="St John F."/>
            <person name="Stenlid J."/>
            <person name="Sun H."/>
            <person name="Sun S."/>
            <person name="Syed K."/>
            <person name="Tsang A."/>
            <person name="Wiebenga A."/>
            <person name="Young D."/>
            <person name="Pisabarro A."/>
            <person name="Eastwood D.C."/>
            <person name="Martin F."/>
            <person name="Cullen D."/>
            <person name="Grigoriev I.V."/>
            <person name="Hibbett D.S."/>
        </authorList>
    </citation>
    <scope>NUCLEOTIDE SEQUENCE [LARGE SCALE GENOMIC DNA]</scope>
    <source>
        <strain evidence="5">TFB10046</strain>
    </source>
</reference>
<dbReference type="OrthoDB" id="409928at2759"/>
<dbReference type="GO" id="GO:0006412">
    <property type="term" value="P:translation"/>
    <property type="evidence" value="ECO:0007669"/>
    <property type="project" value="InterPro"/>
</dbReference>
<dbReference type="GO" id="GO:0005840">
    <property type="term" value="C:ribosome"/>
    <property type="evidence" value="ECO:0007669"/>
    <property type="project" value="UniProtKB-KW"/>
</dbReference>
<dbReference type="OMA" id="FDLCARM"/>
<evidence type="ECO:0000313" key="5">
    <source>
        <dbReference type="Proteomes" id="UP000006514"/>
    </source>
</evidence>
<keyword evidence="3" id="KW-0687">Ribonucleoprotein</keyword>
<protein>
    <submittedName>
        <fullName evidence="4">Ribosomal protein S8</fullName>
    </submittedName>
</protein>
<dbReference type="SUPFAM" id="SSF56047">
    <property type="entry name" value="Ribosomal protein S8"/>
    <property type="match status" value="1"/>
</dbReference>
<dbReference type="Gene3D" id="3.30.1490.10">
    <property type="match status" value="1"/>
</dbReference>
<dbReference type="InterPro" id="IPR035987">
    <property type="entry name" value="Ribosomal_uS8_sf"/>
</dbReference>
<dbReference type="KEGG" id="adl:AURDEDRAFT_92748"/>
<evidence type="ECO:0000256" key="3">
    <source>
        <dbReference type="ARBA" id="ARBA00023274"/>
    </source>
</evidence>
<dbReference type="Pfam" id="PF00410">
    <property type="entry name" value="Ribosomal_S8"/>
    <property type="match status" value="1"/>
</dbReference>
<dbReference type="eggNOG" id="ENOG502RXRN">
    <property type="taxonomic scope" value="Eukaryota"/>
</dbReference>
<dbReference type="EMBL" id="JH687866">
    <property type="protein sequence ID" value="EJD36255.1"/>
    <property type="molecule type" value="Genomic_DNA"/>
</dbReference>
<accession>J0LFP8</accession>
<dbReference type="AlphaFoldDB" id="J0LFP8"/>
<comment type="similarity">
    <text evidence="1">Belongs to the universal ribosomal protein uS8 family.</text>
</comment>
<dbReference type="InterPro" id="IPR000630">
    <property type="entry name" value="Ribosomal_uS8"/>
</dbReference>
<keyword evidence="2 4" id="KW-0689">Ribosomal protein</keyword>
<dbReference type="InParanoid" id="J0LFP8"/>
<organism evidence="4 5">
    <name type="scientific">Auricularia subglabra (strain TFB-10046 / SS5)</name>
    <name type="common">White-rot fungus</name>
    <name type="synonym">Auricularia delicata (strain TFB10046)</name>
    <dbReference type="NCBI Taxonomy" id="717982"/>
    <lineage>
        <taxon>Eukaryota</taxon>
        <taxon>Fungi</taxon>
        <taxon>Dikarya</taxon>
        <taxon>Basidiomycota</taxon>
        <taxon>Agaricomycotina</taxon>
        <taxon>Agaricomycetes</taxon>
        <taxon>Auriculariales</taxon>
        <taxon>Auriculariaceae</taxon>
        <taxon>Auricularia</taxon>
    </lineage>
</organism>
<proteinExistence type="inferred from homology"/>
<evidence type="ECO:0000256" key="1">
    <source>
        <dbReference type="ARBA" id="ARBA00006471"/>
    </source>
</evidence>
<dbReference type="GO" id="GO:0003735">
    <property type="term" value="F:structural constituent of ribosome"/>
    <property type="evidence" value="ECO:0007669"/>
    <property type="project" value="InterPro"/>
</dbReference>
<evidence type="ECO:0000313" key="4">
    <source>
        <dbReference type="EMBL" id="EJD36255.1"/>
    </source>
</evidence>
<dbReference type="Proteomes" id="UP000006514">
    <property type="component" value="Unassembled WGS sequence"/>
</dbReference>
<dbReference type="GO" id="GO:1990904">
    <property type="term" value="C:ribonucleoprotein complex"/>
    <property type="evidence" value="ECO:0007669"/>
    <property type="project" value="UniProtKB-KW"/>
</dbReference>
<gene>
    <name evidence="4" type="ORF">AURDEDRAFT_92748</name>
</gene>